<comment type="caution">
    <text evidence="1">The sequence shown here is derived from an EMBL/GenBank/DDBJ whole genome shotgun (WGS) entry which is preliminary data.</text>
</comment>
<dbReference type="AlphaFoldDB" id="A0A7J7JHT0"/>
<evidence type="ECO:0000313" key="2">
    <source>
        <dbReference type="Proteomes" id="UP000593567"/>
    </source>
</evidence>
<dbReference type="OrthoDB" id="10267182at2759"/>
<name>A0A7J7JHT0_BUGNE</name>
<dbReference type="EMBL" id="VXIV02002513">
    <property type="protein sequence ID" value="KAF6024938.1"/>
    <property type="molecule type" value="Genomic_DNA"/>
</dbReference>
<gene>
    <name evidence="1" type="ORF">EB796_016775</name>
</gene>
<accession>A0A7J7JHT0</accession>
<evidence type="ECO:0000313" key="1">
    <source>
        <dbReference type="EMBL" id="KAF6024938.1"/>
    </source>
</evidence>
<proteinExistence type="predicted"/>
<keyword evidence="2" id="KW-1185">Reference proteome</keyword>
<sequence>MVENKMLVVFDFDHTVVSEDSITGIIEELSLPEVPKEVMDKWDVEGTGMLAVRLSFPGFIHSASPSQQ</sequence>
<protein>
    <submittedName>
        <fullName evidence="1">Uncharacterized protein</fullName>
    </submittedName>
</protein>
<dbReference type="Proteomes" id="UP000593567">
    <property type="component" value="Unassembled WGS sequence"/>
</dbReference>
<reference evidence="1" key="1">
    <citation type="submission" date="2020-06" db="EMBL/GenBank/DDBJ databases">
        <title>Draft genome of Bugula neritina, a colonial animal packing powerful symbionts and potential medicines.</title>
        <authorList>
            <person name="Rayko M."/>
        </authorList>
    </citation>
    <scope>NUCLEOTIDE SEQUENCE [LARGE SCALE GENOMIC DNA]</scope>
    <source>
        <strain evidence="1">Kwan_BN1</strain>
    </source>
</reference>
<organism evidence="1 2">
    <name type="scientific">Bugula neritina</name>
    <name type="common">Brown bryozoan</name>
    <name type="synonym">Sertularia neritina</name>
    <dbReference type="NCBI Taxonomy" id="10212"/>
    <lineage>
        <taxon>Eukaryota</taxon>
        <taxon>Metazoa</taxon>
        <taxon>Spiralia</taxon>
        <taxon>Lophotrochozoa</taxon>
        <taxon>Bryozoa</taxon>
        <taxon>Gymnolaemata</taxon>
        <taxon>Cheilostomatida</taxon>
        <taxon>Flustrina</taxon>
        <taxon>Buguloidea</taxon>
        <taxon>Bugulidae</taxon>
        <taxon>Bugula</taxon>
    </lineage>
</organism>